<organism evidence="2 3">
    <name type="scientific">Xenotaenia resolanae</name>
    <dbReference type="NCBI Taxonomy" id="208358"/>
    <lineage>
        <taxon>Eukaryota</taxon>
        <taxon>Metazoa</taxon>
        <taxon>Chordata</taxon>
        <taxon>Craniata</taxon>
        <taxon>Vertebrata</taxon>
        <taxon>Euteleostomi</taxon>
        <taxon>Actinopterygii</taxon>
        <taxon>Neopterygii</taxon>
        <taxon>Teleostei</taxon>
        <taxon>Neoteleostei</taxon>
        <taxon>Acanthomorphata</taxon>
        <taxon>Ovalentaria</taxon>
        <taxon>Atherinomorphae</taxon>
        <taxon>Cyprinodontiformes</taxon>
        <taxon>Goodeidae</taxon>
        <taxon>Xenotaenia</taxon>
    </lineage>
</organism>
<dbReference type="EMBL" id="JAHRIM010064102">
    <property type="protein sequence ID" value="MEQ2272011.1"/>
    <property type="molecule type" value="Genomic_DNA"/>
</dbReference>
<dbReference type="Proteomes" id="UP001444071">
    <property type="component" value="Unassembled WGS sequence"/>
</dbReference>
<feature type="non-terminal residue" evidence="2">
    <location>
        <position position="1"/>
    </location>
</feature>
<evidence type="ECO:0000313" key="2">
    <source>
        <dbReference type="EMBL" id="MEQ2272011.1"/>
    </source>
</evidence>
<accession>A0ABV0WRJ9</accession>
<name>A0ABV0WRJ9_9TELE</name>
<proteinExistence type="predicted"/>
<comment type="caution">
    <text evidence="2">The sequence shown here is derived from an EMBL/GenBank/DDBJ whole genome shotgun (WGS) entry which is preliminary data.</text>
</comment>
<reference evidence="2 3" key="1">
    <citation type="submission" date="2021-06" db="EMBL/GenBank/DDBJ databases">
        <authorList>
            <person name="Palmer J.M."/>
        </authorList>
    </citation>
    <scope>NUCLEOTIDE SEQUENCE [LARGE SCALE GENOMIC DNA]</scope>
    <source>
        <strain evidence="2 3">XR_2019</strain>
        <tissue evidence="2">Muscle</tissue>
    </source>
</reference>
<feature type="region of interest" description="Disordered" evidence="1">
    <location>
        <begin position="45"/>
        <end position="71"/>
    </location>
</feature>
<keyword evidence="3" id="KW-1185">Reference proteome</keyword>
<evidence type="ECO:0000256" key="1">
    <source>
        <dbReference type="SAM" id="MobiDB-lite"/>
    </source>
</evidence>
<gene>
    <name evidence="2" type="ORF">XENORESO_012998</name>
</gene>
<evidence type="ECO:0000313" key="3">
    <source>
        <dbReference type="Proteomes" id="UP001444071"/>
    </source>
</evidence>
<protein>
    <submittedName>
        <fullName evidence="2">Uncharacterized protein</fullName>
    </submittedName>
</protein>
<sequence length="71" mass="7677">RKGIPMTQAWFLSAHVSSPSLHLAEGTSLCFPIKSLLQLPETWEPKEGTNLSSGSPACKNPAFPPSSFTYT</sequence>